<keyword evidence="2" id="KW-0997">Cell inner membrane</keyword>
<dbReference type="KEGG" id="des:DSOUD_0096"/>
<dbReference type="PANTHER" id="PTHR30400">
    <property type="entry name" value="MONOFUNCTIONAL BIOSYNTHETIC PEPTIDOGLYCAN TRANSGLYCOSYLASE"/>
    <property type="match status" value="1"/>
</dbReference>
<dbReference type="PANTHER" id="PTHR30400:SF0">
    <property type="entry name" value="BIOSYNTHETIC PEPTIDOGLYCAN TRANSGLYCOSYLASE"/>
    <property type="match status" value="1"/>
</dbReference>
<gene>
    <name evidence="13" type="ORF">DSOUD_0096</name>
</gene>
<accession>A0A0M4D3D9</accession>
<dbReference type="Proteomes" id="UP000057158">
    <property type="component" value="Chromosome"/>
</dbReference>
<organism evidence="13 14">
    <name type="scientific">Desulfuromonas soudanensis</name>
    <dbReference type="NCBI Taxonomy" id="1603606"/>
    <lineage>
        <taxon>Bacteria</taxon>
        <taxon>Pseudomonadati</taxon>
        <taxon>Thermodesulfobacteriota</taxon>
        <taxon>Desulfuromonadia</taxon>
        <taxon>Desulfuromonadales</taxon>
        <taxon>Desulfuromonadaceae</taxon>
        <taxon>Desulfuromonas</taxon>
    </lineage>
</organism>
<keyword evidence="7" id="KW-0573">Peptidoglycan synthesis</keyword>
<keyword evidence="5 11" id="KW-0812">Transmembrane</keyword>
<dbReference type="Pfam" id="PF00912">
    <property type="entry name" value="Transgly"/>
    <property type="match status" value="1"/>
</dbReference>
<dbReference type="GO" id="GO:0008360">
    <property type="term" value="P:regulation of cell shape"/>
    <property type="evidence" value="ECO:0007669"/>
    <property type="project" value="UniProtKB-KW"/>
</dbReference>
<evidence type="ECO:0000256" key="11">
    <source>
        <dbReference type="SAM" id="Phobius"/>
    </source>
</evidence>
<keyword evidence="10" id="KW-0961">Cell wall biogenesis/degradation</keyword>
<evidence type="ECO:0000256" key="10">
    <source>
        <dbReference type="ARBA" id="ARBA00023316"/>
    </source>
</evidence>
<protein>
    <submittedName>
        <fullName evidence="13">Transglycosylase</fullName>
    </submittedName>
</protein>
<dbReference type="GO" id="GO:0009274">
    <property type="term" value="C:peptidoglycan-based cell wall"/>
    <property type="evidence" value="ECO:0007669"/>
    <property type="project" value="InterPro"/>
</dbReference>
<feature type="transmembrane region" description="Helical" evidence="11">
    <location>
        <begin position="21"/>
        <end position="42"/>
    </location>
</feature>
<reference evidence="13 14" key="1">
    <citation type="submission" date="2015-07" db="EMBL/GenBank/DDBJ databases">
        <title>Isolation and Genomic Characterization of a Novel Halophilic Metal-Reducing Deltaproteobacterium from the Deep Subsurface.</title>
        <authorList>
            <person name="Badalamenti J.P."/>
            <person name="Summers Z.M."/>
            <person name="Gralnick J.A."/>
            <person name="Bond D.R."/>
        </authorList>
    </citation>
    <scope>NUCLEOTIDE SEQUENCE [LARGE SCALE GENOMIC DNA]</scope>
    <source>
        <strain evidence="13 14">WTL</strain>
    </source>
</reference>
<evidence type="ECO:0000256" key="8">
    <source>
        <dbReference type="ARBA" id="ARBA00022989"/>
    </source>
</evidence>
<evidence type="ECO:0000256" key="3">
    <source>
        <dbReference type="ARBA" id="ARBA00022676"/>
    </source>
</evidence>
<dbReference type="STRING" id="1603606.DSOUD_0096"/>
<dbReference type="PATRIC" id="fig|1603606.3.peg.109"/>
<dbReference type="GO" id="GO:0071555">
    <property type="term" value="P:cell wall organization"/>
    <property type="evidence" value="ECO:0007669"/>
    <property type="project" value="UniProtKB-KW"/>
</dbReference>
<evidence type="ECO:0000256" key="6">
    <source>
        <dbReference type="ARBA" id="ARBA00022960"/>
    </source>
</evidence>
<dbReference type="InterPro" id="IPR001264">
    <property type="entry name" value="Glyco_trans_51"/>
</dbReference>
<keyword evidence="14" id="KW-1185">Reference proteome</keyword>
<dbReference type="Gene3D" id="1.10.3810.10">
    <property type="entry name" value="Biosynthetic peptidoglycan transglycosylase-like"/>
    <property type="match status" value="1"/>
</dbReference>
<keyword evidence="1" id="KW-1003">Cell membrane</keyword>
<evidence type="ECO:0000256" key="7">
    <source>
        <dbReference type="ARBA" id="ARBA00022984"/>
    </source>
</evidence>
<dbReference type="SUPFAM" id="SSF53955">
    <property type="entry name" value="Lysozyme-like"/>
    <property type="match status" value="1"/>
</dbReference>
<name>A0A0M4D3D9_9BACT</name>
<proteinExistence type="predicted"/>
<keyword evidence="8 11" id="KW-1133">Transmembrane helix</keyword>
<dbReference type="InterPro" id="IPR011812">
    <property type="entry name" value="Pep_trsgly"/>
</dbReference>
<keyword evidence="9 11" id="KW-0472">Membrane</keyword>
<dbReference type="RefSeq" id="WP_053549153.1">
    <property type="nucleotide sequence ID" value="NZ_CP010802.1"/>
</dbReference>
<keyword evidence="6" id="KW-0133">Cell shape</keyword>
<dbReference type="GO" id="GO:0009252">
    <property type="term" value="P:peptidoglycan biosynthetic process"/>
    <property type="evidence" value="ECO:0007669"/>
    <property type="project" value="UniProtKB-KW"/>
</dbReference>
<sequence length="265" mass="30003">MKRIFPLFRSLFTGPRKWLKYALLALVALVLSLGIFTAWLFWDLPDVASLDNRATTLTIEVPDWKGVMHSFRLGPKNPRWAPLASFPDELKWAVIVAEDGNFYEHSGIDVPALKEALKYDLKRKRLVRGASTITQQLAKNLYLSRDKSVLRKLRELVIALRMERELTKGRILELYLNVVELGPLVYGFEHGARYHFDKPVHLLTPAESAFLAAMLPGPRVAFNPETRPVRVRQRAARLLNLLGLRGILSESEIADALIELGQLGG</sequence>
<evidence type="ECO:0000313" key="13">
    <source>
        <dbReference type="EMBL" id="ALC14897.1"/>
    </source>
</evidence>
<evidence type="ECO:0000256" key="4">
    <source>
        <dbReference type="ARBA" id="ARBA00022679"/>
    </source>
</evidence>
<dbReference type="EMBL" id="CP010802">
    <property type="protein sequence ID" value="ALC14897.1"/>
    <property type="molecule type" value="Genomic_DNA"/>
</dbReference>
<evidence type="ECO:0000256" key="1">
    <source>
        <dbReference type="ARBA" id="ARBA00022475"/>
    </source>
</evidence>
<keyword evidence="4" id="KW-0808">Transferase</keyword>
<evidence type="ECO:0000259" key="12">
    <source>
        <dbReference type="Pfam" id="PF00912"/>
    </source>
</evidence>
<evidence type="ECO:0000313" key="14">
    <source>
        <dbReference type="Proteomes" id="UP000057158"/>
    </source>
</evidence>
<evidence type="ECO:0000256" key="9">
    <source>
        <dbReference type="ARBA" id="ARBA00023136"/>
    </source>
</evidence>
<keyword evidence="3" id="KW-0328">Glycosyltransferase</keyword>
<dbReference type="OrthoDB" id="9766909at2"/>
<dbReference type="GO" id="GO:0016763">
    <property type="term" value="F:pentosyltransferase activity"/>
    <property type="evidence" value="ECO:0007669"/>
    <property type="project" value="InterPro"/>
</dbReference>
<evidence type="ECO:0000256" key="5">
    <source>
        <dbReference type="ARBA" id="ARBA00022692"/>
    </source>
</evidence>
<dbReference type="InterPro" id="IPR023346">
    <property type="entry name" value="Lysozyme-like_dom_sf"/>
</dbReference>
<dbReference type="InterPro" id="IPR036950">
    <property type="entry name" value="PBP_transglycosylase"/>
</dbReference>
<feature type="domain" description="Glycosyl transferase family 51" evidence="12">
    <location>
        <begin position="74"/>
        <end position="240"/>
    </location>
</feature>
<evidence type="ECO:0000256" key="2">
    <source>
        <dbReference type="ARBA" id="ARBA00022519"/>
    </source>
</evidence>
<dbReference type="AlphaFoldDB" id="A0A0M4D3D9"/>
<dbReference type="GO" id="GO:0016020">
    <property type="term" value="C:membrane"/>
    <property type="evidence" value="ECO:0007669"/>
    <property type="project" value="InterPro"/>
</dbReference>